<organism evidence="12 13">
    <name type="scientific">Starmerella bacillaris</name>
    <name type="common">Yeast</name>
    <name type="synonym">Candida zemplinina</name>
    <dbReference type="NCBI Taxonomy" id="1247836"/>
    <lineage>
        <taxon>Eukaryota</taxon>
        <taxon>Fungi</taxon>
        <taxon>Dikarya</taxon>
        <taxon>Ascomycota</taxon>
        <taxon>Saccharomycotina</taxon>
        <taxon>Dipodascomycetes</taxon>
        <taxon>Dipodascales</taxon>
        <taxon>Trichomonascaceae</taxon>
        <taxon>Starmerella</taxon>
    </lineage>
</organism>
<dbReference type="GO" id="GO:0032040">
    <property type="term" value="C:small-subunit processome"/>
    <property type="evidence" value="ECO:0007669"/>
    <property type="project" value="TreeGrafter"/>
</dbReference>
<proteinExistence type="inferred from homology"/>
<dbReference type="PANTHER" id="PTHR22851">
    <property type="entry name" value="U3 SMALL NUCLEOLAR RNA U3 SNORNA ASSOCIATED PROTEIN"/>
    <property type="match status" value="1"/>
</dbReference>
<evidence type="ECO:0000256" key="8">
    <source>
        <dbReference type="ARBA" id="ARBA00032239"/>
    </source>
</evidence>
<dbReference type="InterPro" id="IPR007287">
    <property type="entry name" value="Sof1"/>
</dbReference>
<keyword evidence="6" id="KW-0539">Nucleus</keyword>
<dbReference type="InterPro" id="IPR019775">
    <property type="entry name" value="WD40_repeat_CS"/>
</dbReference>
<comment type="similarity">
    <text evidence="2">Belongs to the WD repeat DCAF13/WDSOF1 family.</text>
</comment>
<evidence type="ECO:0000259" key="11">
    <source>
        <dbReference type="Pfam" id="PF04158"/>
    </source>
</evidence>
<evidence type="ECO:0000256" key="3">
    <source>
        <dbReference type="ARBA" id="ARBA00021762"/>
    </source>
</evidence>
<feature type="domain" description="Sof1-like protein" evidence="11">
    <location>
        <begin position="352"/>
        <end position="435"/>
    </location>
</feature>
<comment type="caution">
    <text evidence="12">The sequence shown here is derived from an EMBL/GenBank/DDBJ whole genome shotgun (WGS) entry which is preliminary data.</text>
</comment>
<dbReference type="GO" id="GO:0000462">
    <property type="term" value="P:maturation of SSU-rRNA from tricistronic rRNA transcript (SSU-rRNA, 5.8S rRNA, LSU-rRNA)"/>
    <property type="evidence" value="ECO:0007669"/>
    <property type="project" value="TreeGrafter"/>
</dbReference>
<evidence type="ECO:0000256" key="6">
    <source>
        <dbReference type="ARBA" id="ARBA00023242"/>
    </source>
</evidence>
<dbReference type="AlphaFoldDB" id="A0AAV5RGG5"/>
<protein>
    <recommendedName>
        <fullName evidence="3">DDB1- and CUL4-associated factor 13</fullName>
    </recommendedName>
    <alternativeName>
        <fullName evidence="8">WD repeat and SOF domain-containing protein 1</fullName>
    </alternativeName>
</protein>
<dbReference type="InterPro" id="IPR036322">
    <property type="entry name" value="WD40_repeat_dom_sf"/>
</dbReference>
<dbReference type="InterPro" id="IPR051733">
    <property type="entry name" value="WD_repeat_DCAF13/WDSOF1"/>
</dbReference>
<keyword evidence="7" id="KW-0687">Ribonucleoprotein</keyword>
<evidence type="ECO:0000313" key="13">
    <source>
        <dbReference type="Proteomes" id="UP001362899"/>
    </source>
</evidence>
<gene>
    <name evidence="12" type="ORF">DASB73_006490</name>
</gene>
<dbReference type="InterPro" id="IPR015943">
    <property type="entry name" value="WD40/YVTN_repeat-like_dom_sf"/>
</dbReference>
<feature type="repeat" description="WD" evidence="9">
    <location>
        <begin position="63"/>
        <end position="105"/>
    </location>
</feature>
<sequence length="464" mass="52413">MKFKTISRSADDYVPVANTQSARQPRNLDPDMHPFERAREYTRALNATKLDRMFAAPFLGQLGAGHVDGVYSLAKNPLKLGVLASGSGDGVVKTWDLGSHEEQWSVNAHDGIVRGLCYTPKSQLLSCSSDGTVKLWSPSTMSPLQTYHSLSGGGLMSIDHHYSEDQFITAGTQLEVWDTNRSKPKSTLSWGADNLSSVRFNHTETNICASTGNDRSIVVYDLRTNSPVQKLVTTLNNNALAWNPMEAFVFAAASEDHNAYLYDMRNMKRALNVFQDHVAAVLDLDFSPTGQELVTGSYDRTIRIFRANEGHSRDIYHTKRMQRVFSVRFTMDSRYIASGSDDGNVRMWRSVANDRSGIKSAKQRTKIEYDRALTERYKHMPEIRRINAARRVPKAVKVARNIKREELEAMKRRHLNYVKNSKGRAGFTPEREKHIVGVGIADKVAKQTQKQRRKEKKPQQETSE</sequence>
<evidence type="ECO:0000313" key="12">
    <source>
        <dbReference type="EMBL" id="GMM49691.1"/>
    </source>
</evidence>
<dbReference type="PRINTS" id="PR00320">
    <property type="entry name" value="GPROTEINBRPT"/>
</dbReference>
<evidence type="ECO:0000256" key="2">
    <source>
        <dbReference type="ARBA" id="ARBA00005649"/>
    </source>
</evidence>
<keyword evidence="4 9" id="KW-0853">WD repeat</keyword>
<accession>A0AAV5RGG5</accession>
<dbReference type="Pfam" id="PF00400">
    <property type="entry name" value="WD40"/>
    <property type="match status" value="4"/>
</dbReference>
<dbReference type="Proteomes" id="UP001362899">
    <property type="component" value="Unassembled WGS sequence"/>
</dbReference>
<comment type="subcellular location">
    <subcellularLocation>
        <location evidence="1">Nucleus</location>
        <location evidence="1">Nucleolus</location>
    </subcellularLocation>
</comment>
<dbReference type="Pfam" id="PF04158">
    <property type="entry name" value="Sof1"/>
    <property type="match status" value="1"/>
</dbReference>
<feature type="region of interest" description="Disordered" evidence="10">
    <location>
        <begin position="438"/>
        <end position="464"/>
    </location>
</feature>
<dbReference type="PROSITE" id="PS00678">
    <property type="entry name" value="WD_REPEATS_1"/>
    <property type="match status" value="1"/>
</dbReference>
<dbReference type="EMBL" id="BTGC01000003">
    <property type="protein sequence ID" value="GMM49691.1"/>
    <property type="molecule type" value="Genomic_DNA"/>
</dbReference>
<dbReference type="SMART" id="SM00320">
    <property type="entry name" value="WD40"/>
    <property type="match status" value="7"/>
</dbReference>
<evidence type="ECO:0000256" key="10">
    <source>
        <dbReference type="SAM" id="MobiDB-lite"/>
    </source>
</evidence>
<dbReference type="CDD" id="cd00200">
    <property type="entry name" value="WD40"/>
    <property type="match status" value="1"/>
</dbReference>
<evidence type="ECO:0000256" key="1">
    <source>
        <dbReference type="ARBA" id="ARBA00004604"/>
    </source>
</evidence>
<dbReference type="SUPFAM" id="SSF50978">
    <property type="entry name" value="WD40 repeat-like"/>
    <property type="match status" value="1"/>
</dbReference>
<keyword evidence="5" id="KW-0677">Repeat</keyword>
<dbReference type="PROSITE" id="PS50082">
    <property type="entry name" value="WD_REPEATS_2"/>
    <property type="match status" value="4"/>
</dbReference>
<feature type="repeat" description="WD" evidence="9">
    <location>
        <begin position="274"/>
        <end position="315"/>
    </location>
</feature>
<evidence type="ECO:0000256" key="7">
    <source>
        <dbReference type="ARBA" id="ARBA00023274"/>
    </source>
</evidence>
<keyword evidence="13" id="KW-1185">Reference proteome</keyword>
<dbReference type="PANTHER" id="PTHR22851:SF0">
    <property type="entry name" value="DDB1- AND CUL4-ASSOCIATED FACTOR 13"/>
    <property type="match status" value="1"/>
</dbReference>
<name>A0AAV5RGG5_STABA</name>
<dbReference type="PROSITE" id="PS50294">
    <property type="entry name" value="WD_REPEATS_REGION"/>
    <property type="match status" value="4"/>
</dbReference>
<dbReference type="FunFam" id="2.130.10.10:FF:001074">
    <property type="entry name" value="Probable SOF1 protein"/>
    <property type="match status" value="1"/>
</dbReference>
<feature type="region of interest" description="Disordered" evidence="10">
    <location>
        <begin position="14"/>
        <end position="33"/>
    </location>
</feature>
<reference evidence="12 13" key="1">
    <citation type="journal article" date="2023" name="Elife">
        <title>Identification of key yeast species and microbe-microbe interactions impacting larval growth of Drosophila in the wild.</title>
        <authorList>
            <person name="Mure A."/>
            <person name="Sugiura Y."/>
            <person name="Maeda R."/>
            <person name="Honda K."/>
            <person name="Sakurai N."/>
            <person name="Takahashi Y."/>
            <person name="Watada M."/>
            <person name="Katoh T."/>
            <person name="Gotoh A."/>
            <person name="Gotoh Y."/>
            <person name="Taniguchi I."/>
            <person name="Nakamura K."/>
            <person name="Hayashi T."/>
            <person name="Katayama T."/>
            <person name="Uemura T."/>
            <person name="Hattori Y."/>
        </authorList>
    </citation>
    <scope>NUCLEOTIDE SEQUENCE [LARGE SCALE GENOMIC DNA]</scope>
    <source>
        <strain evidence="12 13">SB-73</strain>
    </source>
</reference>
<evidence type="ECO:0000256" key="5">
    <source>
        <dbReference type="ARBA" id="ARBA00022737"/>
    </source>
</evidence>
<feature type="repeat" description="WD" evidence="9">
    <location>
        <begin position="106"/>
        <end position="146"/>
    </location>
</feature>
<evidence type="ECO:0000256" key="9">
    <source>
        <dbReference type="PROSITE-ProRule" id="PRU00221"/>
    </source>
</evidence>
<dbReference type="InterPro" id="IPR001680">
    <property type="entry name" value="WD40_rpt"/>
</dbReference>
<feature type="repeat" description="WD" evidence="9">
    <location>
        <begin position="317"/>
        <end position="348"/>
    </location>
</feature>
<dbReference type="InterPro" id="IPR020472">
    <property type="entry name" value="WD40_PAC1"/>
</dbReference>
<evidence type="ECO:0000256" key="4">
    <source>
        <dbReference type="ARBA" id="ARBA00022574"/>
    </source>
</evidence>
<dbReference type="Gene3D" id="2.130.10.10">
    <property type="entry name" value="YVTN repeat-like/Quinoprotein amine dehydrogenase"/>
    <property type="match status" value="2"/>
</dbReference>